<dbReference type="RefSeq" id="WP_058305234.1">
    <property type="nucleotide sequence ID" value="NZ_CABKVG010000006.1"/>
</dbReference>
<proteinExistence type="predicted"/>
<gene>
    <name evidence="3" type="ORF">LVJ82_08530</name>
</gene>
<evidence type="ECO:0000313" key="4">
    <source>
        <dbReference type="Proteomes" id="UP000832011"/>
    </source>
</evidence>
<feature type="domain" description="Surface-adhesin protein E-like" evidence="2">
    <location>
        <begin position="34"/>
        <end position="142"/>
    </location>
</feature>
<accession>A0ABY4E6U4</accession>
<evidence type="ECO:0000259" key="2">
    <source>
        <dbReference type="Pfam" id="PF16747"/>
    </source>
</evidence>
<feature type="signal peptide" evidence="1">
    <location>
        <begin position="1"/>
        <end position="19"/>
    </location>
</feature>
<evidence type="ECO:0000313" key="3">
    <source>
        <dbReference type="EMBL" id="UOO90994.1"/>
    </source>
</evidence>
<dbReference type="EMBL" id="CP091511">
    <property type="protein sequence ID" value="UOO90994.1"/>
    <property type="molecule type" value="Genomic_DNA"/>
</dbReference>
<evidence type="ECO:0000256" key="1">
    <source>
        <dbReference type="SAM" id="SignalP"/>
    </source>
</evidence>
<dbReference type="InterPro" id="IPR031939">
    <property type="entry name" value="Adhesin_E-like"/>
</dbReference>
<keyword evidence="1" id="KW-0732">Signal</keyword>
<protein>
    <recommendedName>
        <fullName evidence="2">Surface-adhesin protein E-like domain-containing protein</fullName>
    </recommendedName>
</protein>
<dbReference type="Pfam" id="PF16747">
    <property type="entry name" value="Adhesin_E"/>
    <property type="match status" value="1"/>
</dbReference>
<sequence length="143" mass="15597">MSYKVLARITAITTLLGLAACQTPTAGSNDGGKWKNIGTSANQNVTHEIDTASIKRNGDVVSYRTRMVLKNASLESTPNIPAFKTGINQYQMYCKNKTYRITDTELRNGQGAVVYQQTFGSQVPLQRITAGSPAQKQFDSVCT</sequence>
<feature type="chain" id="PRO_5046210604" description="Surface-adhesin protein E-like domain-containing protein" evidence="1">
    <location>
        <begin position="20"/>
        <end position="143"/>
    </location>
</feature>
<dbReference type="PROSITE" id="PS51257">
    <property type="entry name" value="PROKAR_LIPOPROTEIN"/>
    <property type="match status" value="1"/>
</dbReference>
<reference evidence="3 4" key="1">
    <citation type="journal article" date="2022" name="Res Sq">
        <title>Evolution of multicellular longitudinally dividing oral cavity symbionts (Neisseriaceae).</title>
        <authorList>
            <person name="Nyongesa S."/>
            <person name="Weber P."/>
            <person name="Bernet E."/>
            <person name="Pullido F."/>
            <person name="Nieckarz M."/>
            <person name="Delaby M."/>
            <person name="Nieves C."/>
            <person name="Viehboeck T."/>
            <person name="Krause N."/>
            <person name="Rivera-Millot A."/>
            <person name="Nakamura A."/>
            <person name="Vischer N."/>
            <person name="VanNieuwenhze M."/>
            <person name="Brun Y."/>
            <person name="Cava F."/>
            <person name="Bulgheresi S."/>
            <person name="Veyrier F."/>
        </authorList>
    </citation>
    <scope>NUCLEOTIDE SEQUENCE [LARGE SCALE GENOMIC DNA]</scope>
    <source>
        <strain evidence="3 4">SN4</strain>
    </source>
</reference>
<dbReference type="Proteomes" id="UP000832011">
    <property type="component" value="Chromosome"/>
</dbReference>
<organism evidence="3 4">
    <name type="scientific">Vitreoscilla massiliensis</name>
    <dbReference type="NCBI Taxonomy" id="1689272"/>
    <lineage>
        <taxon>Bacteria</taxon>
        <taxon>Pseudomonadati</taxon>
        <taxon>Pseudomonadota</taxon>
        <taxon>Betaproteobacteria</taxon>
        <taxon>Neisseriales</taxon>
        <taxon>Neisseriaceae</taxon>
        <taxon>Vitreoscilla</taxon>
    </lineage>
</organism>
<keyword evidence="4" id="KW-1185">Reference proteome</keyword>
<name>A0ABY4E6U4_9NEIS</name>